<keyword evidence="3 13" id="KW-0479">Metal-binding</keyword>
<feature type="binding site" evidence="13">
    <location>
        <position position="378"/>
    </location>
    <ligand>
        <name>Mg(2+)</name>
        <dbReference type="ChEBI" id="CHEBI:18420"/>
    </ligand>
</feature>
<evidence type="ECO:0000256" key="5">
    <source>
        <dbReference type="ARBA" id="ARBA00022777"/>
    </source>
</evidence>
<dbReference type="FunFam" id="3.20.20.70:FF:000064">
    <property type="entry name" value="Thiamine-phosphate synthase"/>
    <property type="match status" value="1"/>
</dbReference>
<proteinExistence type="inferred from homology"/>
<keyword evidence="5" id="KW-0418">Kinase</keyword>
<feature type="domain" description="Pyridoxamine kinase/Phosphomethylpyrimidine kinase" evidence="15">
    <location>
        <begin position="18"/>
        <end position="263"/>
    </location>
</feature>
<dbReference type="InterPro" id="IPR034291">
    <property type="entry name" value="TMP_synthase"/>
</dbReference>
<dbReference type="SUPFAM" id="SSF53613">
    <property type="entry name" value="Ribokinase-like"/>
    <property type="match status" value="1"/>
</dbReference>
<evidence type="ECO:0000256" key="9">
    <source>
        <dbReference type="ARBA" id="ARBA00023268"/>
    </source>
</evidence>
<dbReference type="GO" id="GO:0008902">
    <property type="term" value="F:hydroxymethylpyrimidine kinase activity"/>
    <property type="evidence" value="ECO:0007669"/>
    <property type="project" value="TreeGrafter"/>
</dbReference>
<comment type="catalytic activity">
    <reaction evidence="10 13">
        <text>4-methyl-5-(2-phosphooxyethyl)-thiazole + 4-amino-2-methyl-5-(diphosphooxymethyl)pyrimidine + H(+) = thiamine phosphate + diphosphate</text>
        <dbReference type="Rhea" id="RHEA:22328"/>
        <dbReference type="ChEBI" id="CHEBI:15378"/>
        <dbReference type="ChEBI" id="CHEBI:33019"/>
        <dbReference type="ChEBI" id="CHEBI:37575"/>
        <dbReference type="ChEBI" id="CHEBI:57841"/>
        <dbReference type="ChEBI" id="CHEBI:58296"/>
        <dbReference type="EC" id="2.5.1.3"/>
    </reaction>
</comment>
<comment type="catalytic activity">
    <reaction evidence="12 13">
        <text>2-[(2R,5Z)-2-carboxy-4-methylthiazol-5(2H)-ylidene]ethyl phosphate + 4-amino-2-methyl-5-(diphosphooxymethyl)pyrimidine + 2 H(+) = thiamine phosphate + CO2 + diphosphate</text>
        <dbReference type="Rhea" id="RHEA:47844"/>
        <dbReference type="ChEBI" id="CHEBI:15378"/>
        <dbReference type="ChEBI" id="CHEBI:16526"/>
        <dbReference type="ChEBI" id="CHEBI:33019"/>
        <dbReference type="ChEBI" id="CHEBI:37575"/>
        <dbReference type="ChEBI" id="CHEBI:57841"/>
        <dbReference type="ChEBI" id="CHEBI:62899"/>
        <dbReference type="EC" id="2.5.1.3"/>
    </reaction>
</comment>
<feature type="binding site" evidence="13">
    <location>
        <begin position="326"/>
        <end position="330"/>
    </location>
    <ligand>
        <name>4-amino-2-methyl-5-(diphosphooxymethyl)pyrimidine</name>
        <dbReference type="ChEBI" id="CHEBI:57841"/>
    </ligand>
</feature>
<comment type="similarity">
    <text evidence="13">Belongs to the thiamine-phosphate synthase family.</text>
</comment>
<dbReference type="GO" id="GO:0004789">
    <property type="term" value="F:thiamine-phosphate diphosphorylase activity"/>
    <property type="evidence" value="ECO:0007669"/>
    <property type="project" value="UniProtKB-UniRule"/>
</dbReference>
<evidence type="ECO:0000256" key="11">
    <source>
        <dbReference type="ARBA" id="ARBA00047851"/>
    </source>
</evidence>
<dbReference type="InterPro" id="IPR004399">
    <property type="entry name" value="HMP/HMP-P_kinase_dom"/>
</dbReference>
<reference evidence="16 17" key="1">
    <citation type="submission" date="2016-06" db="EMBL/GenBank/DDBJ databases">
        <authorList>
            <person name="Kjaerup R.B."/>
            <person name="Dalgaard T.S."/>
            <person name="Juul-Madsen H.R."/>
        </authorList>
    </citation>
    <scope>NUCLEOTIDE SEQUENCE [LARGE SCALE GENOMIC DNA]</scope>
    <source>
        <strain evidence="16 17">DSM 16361</strain>
    </source>
</reference>
<dbReference type="GO" id="GO:0005524">
    <property type="term" value="F:ATP binding"/>
    <property type="evidence" value="ECO:0007669"/>
    <property type="project" value="UniProtKB-KW"/>
</dbReference>
<dbReference type="PANTHER" id="PTHR20858:SF17">
    <property type="entry name" value="HYDROXYMETHYLPYRIMIDINE_PHOSPHOMETHYLPYRIMIDINE KINASE THI20-RELATED"/>
    <property type="match status" value="1"/>
</dbReference>
<dbReference type="InterPro" id="IPR036206">
    <property type="entry name" value="ThiamineP_synth_sf"/>
</dbReference>
<dbReference type="GO" id="GO:0009228">
    <property type="term" value="P:thiamine biosynthetic process"/>
    <property type="evidence" value="ECO:0007669"/>
    <property type="project" value="UniProtKB-KW"/>
</dbReference>
<name>A0A238D3U9_THIDL</name>
<dbReference type="Proteomes" id="UP000214566">
    <property type="component" value="Unassembled WGS sequence"/>
</dbReference>
<evidence type="ECO:0000256" key="3">
    <source>
        <dbReference type="ARBA" id="ARBA00022723"/>
    </source>
</evidence>
<keyword evidence="2 13" id="KW-0808">Transferase</keyword>
<feature type="binding site" evidence="13">
    <location>
        <position position="359"/>
    </location>
    <ligand>
        <name>Mg(2+)</name>
        <dbReference type="ChEBI" id="CHEBI:18420"/>
    </ligand>
</feature>
<evidence type="ECO:0000256" key="1">
    <source>
        <dbReference type="ARBA" id="ARBA00005165"/>
    </source>
</evidence>
<dbReference type="Gene3D" id="3.40.1190.20">
    <property type="match status" value="1"/>
</dbReference>
<dbReference type="InterPro" id="IPR022998">
    <property type="entry name" value="ThiamineP_synth_TenI"/>
</dbReference>
<dbReference type="InterPro" id="IPR029056">
    <property type="entry name" value="Ribokinase-like"/>
</dbReference>
<keyword evidence="6" id="KW-0067">ATP-binding</keyword>
<keyword evidence="8 13" id="KW-0784">Thiamine biosynthesis</keyword>
<dbReference type="OrthoDB" id="9810880at2"/>
<evidence type="ECO:0000256" key="8">
    <source>
        <dbReference type="ARBA" id="ARBA00022977"/>
    </source>
</evidence>
<dbReference type="InterPro" id="IPR013749">
    <property type="entry name" value="PM/HMP-P_kinase-1"/>
</dbReference>
<dbReference type="CDD" id="cd01169">
    <property type="entry name" value="HMPP_kinase"/>
    <property type="match status" value="1"/>
</dbReference>
<dbReference type="Pfam" id="PF02581">
    <property type="entry name" value="TMP-TENI"/>
    <property type="match status" value="1"/>
</dbReference>
<feature type="binding site" evidence="13">
    <location>
        <position position="426"/>
    </location>
    <ligand>
        <name>4-amino-2-methyl-5-(diphosphooxymethyl)pyrimidine</name>
        <dbReference type="ChEBI" id="CHEBI:57841"/>
    </ligand>
</feature>
<dbReference type="GO" id="GO:0008972">
    <property type="term" value="F:phosphomethylpyrimidine kinase activity"/>
    <property type="evidence" value="ECO:0007669"/>
    <property type="project" value="InterPro"/>
</dbReference>
<gene>
    <name evidence="13" type="primary">thiE</name>
    <name evidence="16" type="ORF">THIARS_60691</name>
</gene>
<dbReference type="AlphaFoldDB" id="A0A238D3U9"/>
<evidence type="ECO:0000256" key="6">
    <source>
        <dbReference type="ARBA" id="ARBA00022840"/>
    </source>
</evidence>
<evidence type="ECO:0000256" key="13">
    <source>
        <dbReference type="HAMAP-Rule" id="MF_00097"/>
    </source>
</evidence>
<comment type="catalytic activity">
    <reaction evidence="11 13">
        <text>2-(2-carboxy-4-methylthiazol-5-yl)ethyl phosphate + 4-amino-2-methyl-5-(diphosphooxymethyl)pyrimidine + 2 H(+) = thiamine phosphate + CO2 + diphosphate</text>
        <dbReference type="Rhea" id="RHEA:47848"/>
        <dbReference type="ChEBI" id="CHEBI:15378"/>
        <dbReference type="ChEBI" id="CHEBI:16526"/>
        <dbReference type="ChEBI" id="CHEBI:33019"/>
        <dbReference type="ChEBI" id="CHEBI:37575"/>
        <dbReference type="ChEBI" id="CHEBI:57841"/>
        <dbReference type="ChEBI" id="CHEBI:62890"/>
        <dbReference type="EC" id="2.5.1.3"/>
    </reaction>
</comment>
<comment type="pathway">
    <text evidence="1 13">Cofactor biosynthesis; thiamine diphosphate biosynthesis; thiamine phosphate from 4-amino-2-methyl-5-diphosphomethylpyrimidine and 4-methyl-5-(2-phosphoethyl)-thiazole: step 1/1.</text>
</comment>
<dbReference type="NCBIfam" id="TIGR00693">
    <property type="entry name" value="thiE"/>
    <property type="match status" value="1"/>
</dbReference>
<dbReference type="UniPathway" id="UPA00060">
    <property type="reaction ID" value="UER00138"/>
</dbReference>
<feature type="domain" description="Thiamine phosphate synthase/TenI" evidence="14">
    <location>
        <begin position="311"/>
        <end position="479"/>
    </location>
</feature>
<dbReference type="PANTHER" id="PTHR20858">
    <property type="entry name" value="PHOSPHOMETHYLPYRIMIDINE KINASE"/>
    <property type="match status" value="1"/>
</dbReference>
<feature type="binding site" evidence="13">
    <location>
        <position position="397"/>
    </location>
    <ligand>
        <name>4-amino-2-methyl-5-(diphosphooxymethyl)pyrimidine</name>
        <dbReference type="ChEBI" id="CHEBI:57841"/>
    </ligand>
</feature>
<accession>A0A238D3U9</accession>
<dbReference type="GO" id="GO:0000287">
    <property type="term" value="F:magnesium ion binding"/>
    <property type="evidence" value="ECO:0007669"/>
    <property type="project" value="UniProtKB-UniRule"/>
</dbReference>
<evidence type="ECO:0000259" key="14">
    <source>
        <dbReference type="Pfam" id="PF02581"/>
    </source>
</evidence>
<comment type="function">
    <text evidence="13">Condenses 4-methyl-5-(beta-hydroxyethyl)thiazole monophosphate (THZ-P) and 2-methyl-4-amino-5-hydroxymethyl pyrimidine pyrophosphate (HMP-PP) to form thiamine monophosphate (TMP).</text>
</comment>
<evidence type="ECO:0000259" key="15">
    <source>
        <dbReference type="Pfam" id="PF08543"/>
    </source>
</evidence>
<keyword evidence="7 13" id="KW-0460">Magnesium</keyword>
<keyword evidence="9" id="KW-0511">Multifunctional enzyme</keyword>
<protein>
    <recommendedName>
        <fullName evidence="13">Thiamine-phosphate synthase</fullName>
        <shortName evidence="13">TP synthase</shortName>
        <shortName evidence="13">TPS</shortName>
        <ecNumber evidence="13">2.5.1.3</ecNumber>
    </recommendedName>
    <alternativeName>
        <fullName evidence="13">Thiamine-phosphate pyrophosphorylase</fullName>
        <shortName evidence="13">TMP pyrophosphorylase</shortName>
        <shortName evidence="13">TMP-PPase</shortName>
    </alternativeName>
</protein>
<dbReference type="EC" id="2.5.1.3" evidence="13"/>
<dbReference type="RefSeq" id="WP_094160102.1">
    <property type="nucleotide sequence ID" value="NZ_LT592170.1"/>
</dbReference>
<evidence type="ECO:0000256" key="12">
    <source>
        <dbReference type="ARBA" id="ARBA00047883"/>
    </source>
</evidence>
<dbReference type="GO" id="GO:0009229">
    <property type="term" value="P:thiamine diphosphate biosynthetic process"/>
    <property type="evidence" value="ECO:0007669"/>
    <property type="project" value="UniProtKB-UniRule"/>
</dbReference>
<dbReference type="GO" id="GO:0005829">
    <property type="term" value="C:cytosol"/>
    <property type="evidence" value="ECO:0007669"/>
    <property type="project" value="TreeGrafter"/>
</dbReference>
<dbReference type="InterPro" id="IPR013785">
    <property type="entry name" value="Aldolase_TIM"/>
</dbReference>
<keyword evidence="4" id="KW-0547">Nucleotide-binding</keyword>
<evidence type="ECO:0000313" key="17">
    <source>
        <dbReference type="Proteomes" id="UP000214566"/>
    </source>
</evidence>
<feature type="binding site" evidence="13">
    <location>
        <position position="358"/>
    </location>
    <ligand>
        <name>4-amino-2-methyl-5-(diphosphooxymethyl)pyrimidine</name>
        <dbReference type="ChEBI" id="CHEBI:57841"/>
    </ligand>
</feature>
<organism evidence="16 17">
    <name type="scientific">Thiomonas delicata</name>
    <name type="common">Thiomonas cuprina</name>
    <dbReference type="NCBI Taxonomy" id="364030"/>
    <lineage>
        <taxon>Bacteria</taxon>
        <taxon>Pseudomonadati</taxon>
        <taxon>Pseudomonadota</taxon>
        <taxon>Betaproteobacteria</taxon>
        <taxon>Burkholderiales</taxon>
        <taxon>Thiomonas</taxon>
    </lineage>
</organism>
<comment type="caution">
    <text evidence="13">Lacks conserved residue(s) required for the propagation of feature annotation.</text>
</comment>
<evidence type="ECO:0000256" key="4">
    <source>
        <dbReference type="ARBA" id="ARBA00022741"/>
    </source>
</evidence>
<dbReference type="SUPFAM" id="SSF51391">
    <property type="entry name" value="Thiamin phosphate synthase"/>
    <property type="match status" value="1"/>
</dbReference>
<comment type="cofactor">
    <cofactor evidence="13">
        <name>Mg(2+)</name>
        <dbReference type="ChEBI" id="CHEBI:18420"/>
    </cofactor>
    <text evidence="13">Binds 1 Mg(2+) ion per subunit.</text>
</comment>
<evidence type="ECO:0000256" key="10">
    <source>
        <dbReference type="ARBA" id="ARBA00047334"/>
    </source>
</evidence>
<feature type="binding site" evidence="13">
    <location>
        <begin position="476"/>
        <end position="477"/>
    </location>
    <ligand>
        <name>2-[(2R,5Z)-2-carboxy-4-methylthiazol-5(2H)-ylidene]ethyl phosphate</name>
        <dbReference type="ChEBI" id="CHEBI:62899"/>
    </ligand>
</feature>
<evidence type="ECO:0000256" key="7">
    <source>
        <dbReference type="ARBA" id="ARBA00022842"/>
    </source>
</evidence>
<evidence type="ECO:0000256" key="2">
    <source>
        <dbReference type="ARBA" id="ARBA00022679"/>
    </source>
</evidence>
<dbReference type="Pfam" id="PF08543">
    <property type="entry name" value="Phos_pyr_kin"/>
    <property type="match status" value="1"/>
</dbReference>
<evidence type="ECO:0000313" key="16">
    <source>
        <dbReference type="EMBL" id="SBP87978.1"/>
    </source>
</evidence>
<dbReference type="EMBL" id="FLMQ01000055">
    <property type="protein sequence ID" value="SBP87978.1"/>
    <property type="molecule type" value="Genomic_DNA"/>
</dbReference>
<keyword evidence="17" id="KW-1185">Reference proteome</keyword>
<dbReference type="Gene3D" id="3.20.20.70">
    <property type="entry name" value="Aldolase class I"/>
    <property type="match status" value="1"/>
</dbReference>
<dbReference type="HAMAP" id="MF_00097">
    <property type="entry name" value="TMP_synthase"/>
    <property type="match status" value="1"/>
</dbReference>
<dbReference type="CDD" id="cd00564">
    <property type="entry name" value="TMP_TenI"/>
    <property type="match status" value="1"/>
</dbReference>
<sequence>MSPSPTSAPLLLTLAGHDPTGGAGLTTDLAAWQTMGCKGASVCTALTVQNAQGVRQVVPTAVPVLRAALAAFTAEAQPVAVKVGMLGDADVAVEVASFCAAFTDGPVVWDPVLAASAGGVPLLQAGAGALAAMARAATVITPNRVEAAQLLGLPAWSDGGAMPQDWLAAMRAHWLGQGRTQAVVLKGGHAQGAHSVDWLVTRDGAQAFAVPRLAHGAHGTGCLYGAVLAAMLAQGWSVADAVVEAQWRTHAGIAQAWRAEPEARPLVNPAATLNSGSFPQRPAPESLPQAEASVFAPLTAPPGFYPILPDADWALRVLDWGARTLQLRIKDLQGAALRADIARVAEAARQAGAQLFVNDHWREALDAGAYGVHLGQEDLQVADLAALRAAGMRLGVSTHTPGEMARAHALGPSYIALGPVYPTTLKVMPYRPLGLPRLADWAARCRPRYPTVAIGGISLERAPGVMAAGADGYAVVSAVTQAADPQAAVRRGLAIAQQALDCRAAAA</sequence>
<feature type="binding site" evidence="13">
    <location>
        <position position="456"/>
    </location>
    <ligand>
        <name>2-[(2R,5Z)-2-carboxy-4-methylthiazol-5(2H)-ylidene]ethyl phosphate</name>
        <dbReference type="ChEBI" id="CHEBI:62899"/>
    </ligand>
</feature>